<dbReference type="InterPro" id="IPR005531">
    <property type="entry name" value="Asp23"/>
</dbReference>
<gene>
    <name evidence="4" type="ORF">AMD01_04255</name>
</gene>
<evidence type="ECO:0000313" key="5">
    <source>
        <dbReference type="Proteomes" id="UP000037558"/>
    </source>
</evidence>
<dbReference type="PANTHER" id="PTHR34297:SF3">
    <property type="entry name" value="ALKALINE SHOCK PROTEIN 23"/>
    <property type="match status" value="1"/>
</dbReference>
<dbReference type="Pfam" id="PF03780">
    <property type="entry name" value="Asp23"/>
    <property type="match status" value="1"/>
</dbReference>
<dbReference type="STRING" id="284581.AMD01_04255"/>
<dbReference type="PANTHER" id="PTHR34297">
    <property type="entry name" value="HYPOTHETICAL CYTOSOLIC PROTEIN-RELATED"/>
    <property type="match status" value="1"/>
</dbReference>
<evidence type="ECO:0000256" key="2">
    <source>
        <dbReference type="ARBA" id="ARBA00005721"/>
    </source>
</evidence>
<comment type="caution">
    <text evidence="4">The sequence shown here is derived from an EMBL/GenBank/DDBJ whole genome shotgun (WGS) entry which is preliminary data.</text>
</comment>
<dbReference type="AlphaFoldDB" id="A0A0M0LC56"/>
<evidence type="ECO:0000256" key="1">
    <source>
        <dbReference type="ARBA" id="ARBA00002561"/>
    </source>
</evidence>
<sequence>MAVNETNTTTVNTQEAVHKNTLTFEDQVIKKIAGIAANENKGILSMSGGFMSGLTDRFRSTEDITKGINAEVGEKQVALDLKVIVEYGKNVPTIFSETVSRVKKAVFDITGLEVIEVNMHVEDIMTREEFEEKNKKEKEQESKRELV</sequence>
<name>A0A0M0LC56_9BACI</name>
<comment type="function">
    <text evidence="1">May play a key role in alkaline pH tolerance.</text>
</comment>
<evidence type="ECO:0000313" key="4">
    <source>
        <dbReference type="EMBL" id="KOO48606.1"/>
    </source>
</evidence>
<dbReference type="PATRIC" id="fig|284581.3.peg.1644"/>
<proteinExistence type="inferred from homology"/>
<comment type="similarity">
    <text evidence="2">Belongs to the asp23 family.</text>
</comment>
<dbReference type="RefSeq" id="WP_053400171.1">
    <property type="nucleotide sequence ID" value="NZ_CP061868.1"/>
</dbReference>
<evidence type="ECO:0000256" key="3">
    <source>
        <dbReference type="ARBA" id="ARBA00019574"/>
    </source>
</evidence>
<accession>A0A0M0LC56</accession>
<keyword evidence="5" id="KW-1185">Reference proteome</keyword>
<organism evidence="4 5">
    <name type="scientific">Priestia koreensis</name>
    <dbReference type="NCBI Taxonomy" id="284581"/>
    <lineage>
        <taxon>Bacteria</taxon>
        <taxon>Bacillati</taxon>
        <taxon>Bacillota</taxon>
        <taxon>Bacilli</taxon>
        <taxon>Bacillales</taxon>
        <taxon>Bacillaceae</taxon>
        <taxon>Priestia</taxon>
    </lineage>
</organism>
<dbReference type="Proteomes" id="UP000037558">
    <property type="component" value="Unassembled WGS sequence"/>
</dbReference>
<dbReference type="EMBL" id="LILC01000004">
    <property type="protein sequence ID" value="KOO48606.1"/>
    <property type="molecule type" value="Genomic_DNA"/>
</dbReference>
<dbReference type="OrthoDB" id="9808942at2"/>
<reference evidence="5" key="1">
    <citation type="submission" date="2015-08" db="EMBL/GenBank/DDBJ databases">
        <title>Fjat-14210 dsm16467.</title>
        <authorList>
            <person name="Liu B."/>
            <person name="Wang J."/>
            <person name="Zhu Y."/>
            <person name="Liu G."/>
            <person name="Chen Q."/>
            <person name="Chen Z."/>
            <person name="Lan J."/>
            <person name="Che J."/>
            <person name="Ge C."/>
            <person name="Shi H."/>
            <person name="Pan Z."/>
            <person name="Liu X."/>
        </authorList>
    </citation>
    <scope>NUCLEOTIDE SEQUENCE [LARGE SCALE GENOMIC DNA]</scope>
    <source>
        <strain evidence="5">DSM 16467</strain>
    </source>
</reference>
<protein>
    <recommendedName>
        <fullName evidence="3">Alkaline shock protein 23</fullName>
    </recommendedName>
</protein>